<gene>
    <name evidence="1" type="ORF">ATPR_2332</name>
</gene>
<proteinExistence type="predicted"/>
<evidence type="ECO:0000313" key="1">
    <source>
        <dbReference type="EMBL" id="GAA09328.1"/>
    </source>
</evidence>
<dbReference type="AlphaFoldDB" id="F7VG33"/>
<comment type="caution">
    <text evidence="1">The sequence shown here is derived from an EMBL/GenBank/DDBJ whole genome shotgun (WGS) entry which is preliminary data.</text>
</comment>
<dbReference type="Proteomes" id="UP000004319">
    <property type="component" value="Unassembled WGS sequence"/>
</dbReference>
<reference evidence="1 2" key="1">
    <citation type="journal article" date="2011" name="Biochem. Biophys. Res. Commun.">
        <title>Increased number of Arginine-based salt bridges contributes to the thermotolerance of thermotolerant acetic acid bacteria, Acetobacter tropicalis SKU1100.</title>
        <authorList>
            <person name="Matsutani M."/>
            <person name="Hirakawa H."/>
            <person name="Nishikura M."/>
            <person name="Soemphol W."/>
            <person name="Ali I.A.I."/>
            <person name="Yakushi T."/>
            <person name="Matsushita K."/>
        </authorList>
    </citation>
    <scope>NUCLEOTIDE SEQUENCE [LARGE SCALE GENOMIC DNA]</scope>
    <source>
        <strain evidence="1 2">NBRC 101654</strain>
    </source>
</reference>
<name>F7VG33_9PROT</name>
<evidence type="ECO:0000313" key="2">
    <source>
        <dbReference type="Proteomes" id="UP000004319"/>
    </source>
</evidence>
<protein>
    <submittedName>
        <fullName evidence="1">Uncharacterized protein</fullName>
    </submittedName>
</protein>
<sequence>MIENEPRNPLCDGWKMCGGRRNGENALSVSALSGMKGRNSKLFFPFVSRFLDVRTYSHWS</sequence>
<accession>F7VG33</accession>
<dbReference type="EMBL" id="BABS01000083">
    <property type="protein sequence ID" value="GAA09328.1"/>
    <property type="molecule type" value="Genomic_DNA"/>
</dbReference>
<organism evidence="1 2">
    <name type="scientific">Acetobacter tropicalis NBRC 101654</name>
    <dbReference type="NCBI Taxonomy" id="749388"/>
    <lineage>
        <taxon>Bacteria</taxon>
        <taxon>Pseudomonadati</taxon>
        <taxon>Pseudomonadota</taxon>
        <taxon>Alphaproteobacteria</taxon>
        <taxon>Acetobacterales</taxon>
        <taxon>Acetobacteraceae</taxon>
        <taxon>Acetobacter</taxon>
    </lineage>
</organism>